<evidence type="ECO:0000259" key="1">
    <source>
        <dbReference type="Pfam" id="PF13401"/>
    </source>
</evidence>
<reference evidence="2 3" key="1">
    <citation type="submission" date="2018-09" db="EMBL/GenBank/DDBJ databases">
        <title>Genomic Encyclopedia of Type Strains, Phase III (KMG-III): the genomes of soil and plant-associated and newly described type strains.</title>
        <authorList>
            <person name="Whitman W."/>
        </authorList>
    </citation>
    <scope>NUCLEOTIDE SEQUENCE [LARGE SCALE GENOMIC DNA]</scope>
    <source>
        <strain evidence="2 3">CECT 7938</strain>
    </source>
</reference>
<dbReference type="Proteomes" id="UP000286246">
    <property type="component" value="Unassembled WGS sequence"/>
</dbReference>
<dbReference type="SUPFAM" id="SSF52540">
    <property type="entry name" value="P-loop containing nucleoside triphosphate hydrolases"/>
    <property type="match status" value="1"/>
</dbReference>
<feature type="domain" description="ORC1/DEAH AAA+ ATPase" evidence="1">
    <location>
        <begin position="239"/>
        <end position="357"/>
    </location>
</feature>
<accession>A0A420ARQ9</accession>
<evidence type="ECO:0000313" key="2">
    <source>
        <dbReference type="EMBL" id="RKE47107.1"/>
    </source>
</evidence>
<gene>
    <name evidence="2" type="ORF">DFQ12_4268</name>
</gene>
<dbReference type="OrthoDB" id="1441538at2"/>
<proteinExistence type="predicted"/>
<dbReference type="InterPro" id="IPR049945">
    <property type="entry name" value="AAA_22"/>
</dbReference>
<dbReference type="GO" id="GO:0016887">
    <property type="term" value="F:ATP hydrolysis activity"/>
    <property type="evidence" value="ECO:0007669"/>
    <property type="project" value="InterPro"/>
</dbReference>
<name>A0A420ARQ9_SPHD1</name>
<protein>
    <submittedName>
        <fullName evidence="2">AAA domain-containing protein</fullName>
    </submittedName>
</protein>
<dbReference type="EMBL" id="RAPY01000004">
    <property type="protein sequence ID" value="RKE47107.1"/>
    <property type="molecule type" value="Genomic_DNA"/>
</dbReference>
<dbReference type="Gene3D" id="3.40.50.300">
    <property type="entry name" value="P-loop containing nucleotide triphosphate hydrolases"/>
    <property type="match status" value="1"/>
</dbReference>
<comment type="caution">
    <text evidence="2">The sequence shown here is derived from an EMBL/GenBank/DDBJ whole genome shotgun (WGS) entry which is preliminary data.</text>
</comment>
<dbReference type="InterPro" id="IPR027417">
    <property type="entry name" value="P-loop_NTPase"/>
</dbReference>
<keyword evidence="3" id="KW-1185">Reference proteome</keyword>
<sequence length="900" mass="101401">MRNHNPGRSSDSKLIDPSQLIRIEALHKGFFYQNLYATLCLLCFRGAKSIVLTVEMDEDIEITIGNEIYYLQVKTRSNQLQRKDIESTIIRFSKIRQEHLDGKRNGIPVFVIISNQEPSPRLKQYITTLNWNEVVQILTPSSKPHAFLPIPHWDLDSLIKACVDAANSIPFLAISASTLVFKLTAIIHHACTGTRSHSFHPKDVILLLEQIVQQLQEFPDLGFIYIAHENEPVVEENFKVLLISGFSGSGKTSWASHMAMHSSANMIYLDVNHLPAETAATSLSRELIARFVGTERILINEKAGIDLLRACSKVIQEKMIDVIIVLDNVHSIPADNIFTLISASHDLKYILLGQPFSEQSVLELKLGIKAKYFNGWSLDTIAELGKNQNIKIKIRTAENLKLLTGGLPLYVIGALSIIKNEYSGEADIFCDAMFSLSHTVSTPQEIILSKIFDTLNSKAKTVSAILGLCKIPLTNDEAMVLLEKGITNKTDAGTALRELKANSIIVNFSKNQIALHDAIRPLAAIYLLNFDKEVITIIKKCIVELLQKSINLERNVSRMNFLIKLLPEIGELATLVDLATNELFHEQGDILSLKFELENAANDECSSFANQYWAHDALAYWESRDGGIPSKIRLQKLREIIKKGNLGSKEMLGLCFKEMISESSLSNKTKVDKLFKHGQKLVVEGSQEHRLLRYNYAVALYRLEEFNFVLPILETLIKDYFILLGIQEDLVNFRGLEELVPFLNDDIKTDEVKRLGDVLNFWCNVRVDLGQSPLTRRILAMKFYCLAHAGRSAITAGFECVEDFIHIIKDPHFAKLTMETHVFPLIKEFELLDMVIEARGRYAVTLAWCGLANEANDELKKISNYVGDSSFPNFLNECFDKVGLITKIHKVSKTLKNKGS</sequence>
<dbReference type="Pfam" id="PF13401">
    <property type="entry name" value="AAA_22"/>
    <property type="match status" value="1"/>
</dbReference>
<dbReference type="AlphaFoldDB" id="A0A420ARQ9"/>
<evidence type="ECO:0000313" key="3">
    <source>
        <dbReference type="Proteomes" id="UP000286246"/>
    </source>
</evidence>
<organism evidence="2 3">
    <name type="scientific">Sphingobacterium detergens</name>
    <dbReference type="NCBI Taxonomy" id="1145106"/>
    <lineage>
        <taxon>Bacteria</taxon>
        <taxon>Pseudomonadati</taxon>
        <taxon>Bacteroidota</taxon>
        <taxon>Sphingobacteriia</taxon>
        <taxon>Sphingobacteriales</taxon>
        <taxon>Sphingobacteriaceae</taxon>
        <taxon>Sphingobacterium</taxon>
    </lineage>
</organism>